<name>F0SFA9_RUBBR</name>
<evidence type="ECO:0000256" key="1">
    <source>
        <dbReference type="SAM" id="Phobius"/>
    </source>
</evidence>
<feature type="transmembrane region" description="Helical" evidence="1">
    <location>
        <begin position="68"/>
        <end position="89"/>
    </location>
</feature>
<feature type="transmembrane region" description="Helical" evidence="1">
    <location>
        <begin position="130"/>
        <end position="150"/>
    </location>
</feature>
<feature type="transmembrane region" description="Helical" evidence="1">
    <location>
        <begin position="38"/>
        <end position="56"/>
    </location>
</feature>
<sequence>MATDNPEVTDELLVKLQAMPKAPVDDLVVATSVQARRAFLASLIFPLLAAIFFVLSLNPLQERLWRHWMFVMLAIYPTPGLISLLVWLWSWYCATPLKKLGAGWYYVCWQIQADQWQRECERIGGQNRKLGPIIFGVIVFAGMCVAGLAWEDNNRLFAGFAAHFAGITAISALIGLVLGGFLQWLGSLTGRLMRTHTPQVLIGPDGFYITGRYWPFAAPGQWIAAVQFLESEADCLEFTFQIATQHGPRDQQVVVPYPPDKKAEASAVQELLKQGY</sequence>
<gene>
    <name evidence="2" type="ordered locus">Plabr_0637</name>
</gene>
<dbReference type="RefSeq" id="WP_013627007.1">
    <property type="nucleotide sequence ID" value="NC_015174.1"/>
</dbReference>
<dbReference type="KEGG" id="pbs:Plabr_0637"/>
<keyword evidence="1" id="KW-0472">Membrane</keyword>
<feature type="transmembrane region" description="Helical" evidence="1">
    <location>
        <begin position="156"/>
        <end position="185"/>
    </location>
</feature>
<keyword evidence="1" id="KW-0812">Transmembrane</keyword>
<dbReference type="AlphaFoldDB" id="F0SFA9"/>
<evidence type="ECO:0000313" key="3">
    <source>
        <dbReference type="Proteomes" id="UP000006860"/>
    </source>
</evidence>
<dbReference type="Proteomes" id="UP000006860">
    <property type="component" value="Chromosome"/>
</dbReference>
<dbReference type="EMBL" id="CP002546">
    <property type="protein sequence ID" value="ADY58264.1"/>
    <property type="molecule type" value="Genomic_DNA"/>
</dbReference>
<evidence type="ECO:0000313" key="2">
    <source>
        <dbReference type="EMBL" id="ADY58264.1"/>
    </source>
</evidence>
<proteinExistence type="predicted"/>
<dbReference type="HOGENOM" id="CLU_1007908_0_0_0"/>
<protein>
    <submittedName>
        <fullName evidence="2">Uncharacterized protein</fullName>
    </submittedName>
</protein>
<organism evidence="2 3">
    <name type="scientific">Rubinisphaera brasiliensis (strain ATCC 49424 / DSM 5305 / JCM 21570 / IAM 15109 / NBRC 103401 / IFAM 1448)</name>
    <name type="common">Planctomyces brasiliensis</name>
    <dbReference type="NCBI Taxonomy" id="756272"/>
    <lineage>
        <taxon>Bacteria</taxon>
        <taxon>Pseudomonadati</taxon>
        <taxon>Planctomycetota</taxon>
        <taxon>Planctomycetia</taxon>
        <taxon>Planctomycetales</taxon>
        <taxon>Planctomycetaceae</taxon>
        <taxon>Rubinisphaera</taxon>
    </lineage>
</organism>
<keyword evidence="1" id="KW-1133">Transmembrane helix</keyword>
<keyword evidence="3" id="KW-1185">Reference proteome</keyword>
<dbReference type="STRING" id="756272.Plabr_0637"/>
<accession>F0SFA9</accession>
<reference evidence="3" key="1">
    <citation type="submission" date="2011-02" db="EMBL/GenBank/DDBJ databases">
        <title>The complete genome of Planctomyces brasiliensis DSM 5305.</title>
        <authorList>
            <person name="Lucas S."/>
            <person name="Copeland A."/>
            <person name="Lapidus A."/>
            <person name="Bruce D."/>
            <person name="Goodwin L."/>
            <person name="Pitluck S."/>
            <person name="Kyrpides N."/>
            <person name="Mavromatis K."/>
            <person name="Pagani I."/>
            <person name="Ivanova N."/>
            <person name="Ovchinnikova G."/>
            <person name="Lu M."/>
            <person name="Detter J.C."/>
            <person name="Han C."/>
            <person name="Land M."/>
            <person name="Hauser L."/>
            <person name="Markowitz V."/>
            <person name="Cheng J.-F."/>
            <person name="Hugenholtz P."/>
            <person name="Woyke T."/>
            <person name="Wu D."/>
            <person name="Tindall B."/>
            <person name="Pomrenke H.G."/>
            <person name="Brambilla E."/>
            <person name="Klenk H.-P."/>
            <person name="Eisen J.A."/>
        </authorList>
    </citation>
    <scope>NUCLEOTIDE SEQUENCE [LARGE SCALE GENOMIC DNA]</scope>
    <source>
        <strain evidence="3">ATCC 49424 / DSM 5305 / JCM 21570 / NBRC 103401 / IFAM 1448</strain>
    </source>
</reference>